<protein>
    <submittedName>
        <fullName evidence="1">Proteasome subunit beta type-6</fullName>
    </submittedName>
</protein>
<gene>
    <name evidence="1" type="primary">PSMB6</name>
    <name evidence="1" type="ORF">QFC20_006263</name>
</gene>
<reference evidence="1" key="1">
    <citation type="submission" date="2023-04" db="EMBL/GenBank/DDBJ databases">
        <title>Draft Genome sequencing of Naganishia species isolated from polar environments using Oxford Nanopore Technology.</title>
        <authorList>
            <person name="Leo P."/>
            <person name="Venkateswaran K."/>
        </authorList>
    </citation>
    <scope>NUCLEOTIDE SEQUENCE</scope>
    <source>
        <strain evidence="1">MNA-CCFEE 5262</strain>
    </source>
</reference>
<dbReference type="EMBL" id="JASBWS010000106">
    <property type="protein sequence ID" value="KAJ9097067.1"/>
    <property type="molecule type" value="Genomic_DNA"/>
</dbReference>
<accession>A0ACC2VES9</accession>
<sequence>MADMINNVNMERLKKGEVNLGTSIMAVAFDGGVVLGADSRTTTGSYIANRVTDKLTHIHDRVYCCRSGSAADTQAVADIVHYHAQFYAAQHNARPPVHTIASLFQSLCYENKDRLSAGIIVAGWDEEQGGQVYNIPLGGGIFRQPWSIGAGFALLGSGSTYVYGYCDATYKEGMNEEETVNFVRNTLSLAMARDGSSGGCIRMCVIKKEGVRRIFVPGNELPKFWEGAELIETKRATSGKPEIALPATAGEGMVVQ</sequence>
<keyword evidence="1" id="KW-0647">Proteasome</keyword>
<evidence type="ECO:0000313" key="2">
    <source>
        <dbReference type="Proteomes" id="UP001230649"/>
    </source>
</evidence>
<proteinExistence type="predicted"/>
<dbReference type="Proteomes" id="UP001230649">
    <property type="component" value="Unassembled WGS sequence"/>
</dbReference>
<evidence type="ECO:0000313" key="1">
    <source>
        <dbReference type="EMBL" id="KAJ9097067.1"/>
    </source>
</evidence>
<organism evidence="1 2">
    <name type="scientific">Naganishia adeliensis</name>
    <dbReference type="NCBI Taxonomy" id="92952"/>
    <lineage>
        <taxon>Eukaryota</taxon>
        <taxon>Fungi</taxon>
        <taxon>Dikarya</taxon>
        <taxon>Basidiomycota</taxon>
        <taxon>Agaricomycotina</taxon>
        <taxon>Tremellomycetes</taxon>
        <taxon>Filobasidiales</taxon>
        <taxon>Filobasidiaceae</taxon>
        <taxon>Naganishia</taxon>
    </lineage>
</organism>
<name>A0ACC2VES9_9TREE</name>
<keyword evidence="2" id="KW-1185">Reference proteome</keyword>
<comment type="caution">
    <text evidence="1">The sequence shown here is derived from an EMBL/GenBank/DDBJ whole genome shotgun (WGS) entry which is preliminary data.</text>
</comment>